<dbReference type="AlphaFoldDB" id="A0A7L5E1Z0"/>
<feature type="transmembrane region" description="Helical" evidence="1">
    <location>
        <begin position="61"/>
        <end position="77"/>
    </location>
</feature>
<dbReference type="Proteomes" id="UP000503278">
    <property type="component" value="Chromosome"/>
</dbReference>
<organism evidence="2 3">
    <name type="scientific">Mucilaginibacter robiniae</name>
    <dbReference type="NCBI Taxonomy" id="2728022"/>
    <lineage>
        <taxon>Bacteria</taxon>
        <taxon>Pseudomonadati</taxon>
        <taxon>Bacteroidota</taxon>
        <taxon>Sphingobacteriia</taxon>
        <taxon>Sphingobacteriales</taxon>
        <taxon>Sphingobacteriaceae</taxon>
        <taxon>Mucilaginibacter</taxon>
    </lineage>
</organism>
<evidence type="ECO:0000313" key="2">
    <source>
        <dbReference type="EMBL" id="QJD97362.1"/>
    </source>
</evidence>
<sequence>MKPTEVRPIDQYFQTFNQTHQNKTNRIIQCICLPLLLFSIIGLAWAIPFPHLGFLGTYNGYINWASILIAVLIYYYLKLSPMLSYVMLLILFAFSYGIIELQQWEGTGGPALAFTSVTLLIIAVAGLIIGQRKEKLQHVLVLNWKLLLIGPLWLIHLLLKKANIKY</sequence>
<proteinExistence type="predicted"/>
<name>A0A7L5E1Z0_9SPHI</name>
<reference evidence="2 3" key="1">
    <citation type="submission" date="2020-04" db="EMBL/GenBank/DDBJ databases">
        <title>Genome sequencing of novel species.</title>
        <authorList>
            <person name="Heo J."/>
            <person name="Kim S.-J."/>
            <person name="Kim J.-S."/>
            <person name="Hong S.-B."/>
            <person name="Kwon S.-W."/>
        </authorList>
    </citation>
    <scope>NUCLEOTIDE SEQUENCE [LARGE SCALE GENOMIC DNA]</scope>
    <source>
        <strain evidence="2 3">F39-2</strain>
    </source>
</reference>
<keyword evidence="1" id="KW-0812">Transmembrane</keyword>
<feature type="transmembrane region" description="Helical" evidence="1">
    <location>
        <begin position="27"/>
        <end position="49"/>
    </location>
</feature>
<keyword evidence="1" id="KW-1133">Transmembrane helix</keyword>
<protein>
    <submittedName>
        <fullName evidence="2">DUF962 domain-containing protein</fullName>
    </submittedName>
</protein>
<accession>A0A7L5E1Z0</accession>
<feature type="transmembrane region" description="Helical" evidence="1">
    <location>
        <begin position="142"/>
        <end position="159"/>
    </location>
</feature>
<dbReference type="RefSeq" id="WP_169609472.1">
    <property type="nucleotide sequence ID" value="NZ_CP051682.1"/>
</dbReference>
<feature type="transmembrane region" description="Helical" evidence="1">
    <location>
        <begin position="82"/>
        <end position="99"/>
    </location>
</feature>
<keyword evidence="3" id="KW-1185">Reference proteome</keyword>
<dbReference type="EMBL" id="CP051682">
    <property type="protein sequence ID" value="QJD97362.1"/>
    <property type="molecule type" value="Genomic_DNA"/>
</dbReference>
<feature type="transmembrane region" description="Helical" evidence="1">
    <location>
        <begin position="111"/>
        <end position="130"/>
    </location>
</feature>
<gene>
    <name evidence="2" type="ORF">HH214_16550</name>
</gene>
<keyword evidence="1" id="KW-0472">Membrane</keyword>
<evidence type="ECO:0000313" key="3">
    <source>
        <dbReference type="Proteomes" id="UP000503278"/>
    </source>
</evidence>
<evidence type="ECO:0000256" key="1">
    <source>
        <dbReference type="SAM" id="Phobius"/>
    </source>
</evidence>
<dbReference type="KEGG" id="mrob:HH214_16550"/>